<comment type="catalytic activity">
    <reaction evidence="8">
        <text>N-acetylputrescine + O2 + H2O = 4-acetamidobutanal + H2O2 + NH4(+)</text>
        <dbReference type="Rhea" id="RHEA:70283"/>
        <dbReference type="ChEBI" id="CHEBI:7386"/>
        <dbReference type="ChEBI" id="CHEBI:15377"/>
        <dbReference type="ChEBI" id="CHEBI:15379"/>
        <dbReference type="ChEBI" id="CHEBI:16240"/>
        <dbReference type="ChEBI" id="CHEBI:28938"/>
        <dbReference type="ChEBI" id="CHEBI:58263"/>
    </reaction>
    <physiologicalReaction direction="left-to-right" evidence="8">
        <dbReference type="Rhea" id="RHEA:70284"/>
    </physiologicalReaction>
</comment>
<keyword evidence="10" id="KW-0472">Membrane</keyword>
<comment type="catalytic activity">
    <reaction evidence="6">
        <text>a secondary aliphatic amine + O2 + H2O = a primary amine + an aldehyde + H2O2</text>
        <dbReference type="Rhea" id="RHEA:26414"/>
        <dbReference type="ChEBI" id="CHEBI:15377"/>
        <dbReference type="ChEBI" id="CHEBI:15379"/>
        <dbReference type="ChEBI" id="CHEBI:16240"/>
        <dbReference type="ChEBI" id="CHEBI:17478"/>
        <dbReference type="ChEBI" id="CHEBI:58855"/>
        <dbReference type="ChEBI" id="CHEBI:65296"/>
        <dbReference type="EC" id="1.4.3.4"/>
    </reaction>
</comment>
<dbReference type="EC" id="1.4.3.-" evidence="10"/>
<evidence type="ECO:0000256" key="7">
    <source>
        <dbReference type="ARBA" id="ARBA00049354"/>
    </source>
</evidence>
<sequence length="520" mass="58755">MAERAQVIVVGAGISGLSAAKWLHESGVDVIVLEARDRVGGRTFTKRDPAVGGYVDLGGSYIGPTQNHLFRLTKELGIKNYKINEKENLLFYTKGKRYRYPAATNIPFWNPIVSLDVNNFFRTVDKMGEEIPVDAPWDAPHAEEWDTITYHDFVDKICYTRTARALAKVIVELALTSEDYESSLLWVLWYIKLCHGTLRLLNATNGGQERKFIGGSQQISERIANRLSDKVRLKTPVVGINQLSDRVVVKTLDGHTYQAGYVILAIPLPLQMKIHFDPPLSPIRNQMIQRCPMGSVMKVILYYKTPFWRTKGYCGSFLVDTDEENPVAGGFDETKPDGSNAAIIGFAAADCDRKLAKLSKEERKQIYAKELSNIFGLQEFLQPVHYEEHNWMCEQYSGGCYPAMFPPGFLTRYGKCLREPIGRMYFAGTETATVWSGYMEGAIEAGERAAREILHTMGKLKKDEIWRKEPIAQDVPDIPFVRTWWERNQPSVPGLYRLLGVTAALAIGGSIFFKCKHRCM</sequence>
<feature type="binding site" evidence="9">
    <location>
        <begin position="34"/>
        <end position="35"/>
    </location>
    <ligand>
        <name>FAD</name>
        <dbReference type="ChEBI" id="CHEBI:57692"/>
    </ligand>
</feature>
<dbReference type="SUPFAM" id="SSF54373">
    <property type="entry name" value="FAD-linked reductases, C-terminal domain"/>
    <property type="match status" value="1"/>
</dbReference>
<dbReference type="SUPFAM" id="SSF51905">
    <property type="entry name" value="FAD/NAD(P)-binding domain"/>
    <property type="match status" value="1"/>
</dbReference>
<dbReference type="GO" id="GO:0005741">
    <property type="term" value="C:mitochondrial outer membrane"/>
    <property type="evidence" value="ECO:0007669"/>
    <property type="project" value="UniProtKB-SubCell"/>
</dbReference>
<comment type="similarity">
    <text evidence="3 10">Belongs to the flavin monoamine oxidase family.</text>
</comment>
<dbReference type="InterPro" id="IPR001613">
    <property type="entry name" value="Flavin_amine_oxidase"/>
</dbReference>
<dbReference type="GO" id="GO:0097621">
    <property type="term" value="F:monoamine oxidase activity"/>
    <property type="evidence" value="ECO:0007669"/>
    <property type="project" value="UniProtKB-EC"/>
</dbReference>
<evidence type="ECO:0000256" key="5">
    <source>
        <dbReference type="ARBA" id="ARBA00045409"/>
    </source>
</evidence>
<proteinExistence type="inferred from homology"/>
<name>A0A1W7RA95_9SCOR</name>
<dbReference type="Gene3D" id="3.90.660.10">
    <property type="match status" value="1"/>
</dbReference>
<keyword evidence="10" id="KW-0812">Transmembrane</keyword>
<evidence type="ECO:0000256" key="1">
    <source>
        <dbReference type="ARBA" id="ARBA00001974"/>
    </source>
</evidence>
<dbReference type="GO" id="GO:0008131">
    <property type="term" value="F:primary methylamine oxidase activity"/>
    <property type="evidence" value="ECO:0007669"/>
    <property type="project" value="UniProtKB-ARBA"/>
</dbReference>
<keyword evidence="4 10" id="KW-0560">Oxidoreductase</keyword>
<dbReference type="InterPro" id="IPR002937">
    <property type="entry name" value="Amino_oxidase"/>
</dbReference>
<dbReference type="GO" id="GO:0050660">
    <property type="term" value="F:flavin adenine dinucleotide binding"/>
    <property type="evidence" value="ECO:0007669"/>
    <property type="project" value="TreeGrafter"/>
</dbReference>
<dbReference type="AlphaFoldDB" id="A0A1W7RA95"/>
<dbReference type="Gene3D" id="6.10.250.130">
    <property type="match status" value="1"/>
</dbReference>
<dbReference type="PANTHER" id="PTHR43563:SF1">
    <property type="entry name" value="AMINE OXIDASE [FLAVIN-CONTAINING] B"/>
    <property type="match status" value="1"/>
</dbReference>
<feature type="binding site" evidence="9">
    <location>
        <position position="346"/>
    </location>
    <ligand>
        <name>substrate</name>
    </ligand>
</feature>
<organism evidence="12">
    <name type="scientific">Hadrurus spadix</name>
    <dbReference type="NCBI Taxonomy" id="141984"/>
    <lineage>
        <taxon>Eukaryota</taxon>
        <taxon>Metazoa</taxon>
        <taxon>Ecdysozoa</taxon>
        <taxon>Arthropoda</taxon>
        <taxon>Chelicerata</taxon>
        <taxon>Arachnida</taxon>
        <taxon>Scorpiones</taxon>
        <taxon>Iurida</taxon>
        <taxon>Iuroidea</taxon>
        <taxon>Hadrurus</taxon>
    </lineage>
</organism>
<protein>
    <recommendedName>
        <fullName evidence="10">Amine oxidase</fullName>
        <ecNumber evidence="10">1.4.3.-</ecNumber>
    </recommendedName>
</protein>
<feature type="transmembrane region" description="Helical" evidence="10">
    <location>
        <begin position="495"/>
        <end position="513"/>
    </location>
</feature>
<comment type="catalytic activity">
    <reaction evidence="7">
        <text>benzylamine + O2 + H2O = benzaldehyde + H2O2 + NH4(+)</text>
        <dbReference type="Rhea" id="RHEA:59424"/>
        <dbReference type="ChEBI" id="CHEBI:15377"/>
        <dbReference type="ChEBI" id="CHEBI:15379"/>
        <dbReference type="ChEBI" id="CHEBI:16240"/>
        <dbReference type="ChEBI" id="CHEBI:17169"/>
        <dbReference type="ChEBI" id="CHEBI:28938"/>
        <dbReference type="ChEBI" id="CHEBI:225238"/>
    </reaction>
    <physiologicalReaction direction="left-to-right" evidence="7">
        <dbReference type="Rhea" id="RHEA:59425"/>
    </physiologicalReaction>
</comment>
<evidence type="ECO:0000256" key="4">
    <source>
        <dbReference type="ARBA" id="ARBA00023002"/>
    </source>
</evidence>
<reference evidence="12" key="1">
    <citation type="submission" date="2016-11" db="EMBL/GenBank/DDBJ databases">
        <title>Venom-gland transcriptomics and venom proteomics of the black-back scorpion (Hadrurus spadix) reveal detectability challenges and an unexplored realm of animal toxin diversity.</title>
        <authorList>
            <person name="Rokyta D.R."/>
            <person name="Ward M.J."/>
        </authorList>
    </citation>
    <scope>NUCLEOTIDE SEQUENCE</scope>
    <source>
        <tissue evidence="12">Venom gland</tissue>
    </source>
</reference>
<dbReference type="Pfam" id="PF01593">
    <property type="entry name" value="Amino_oxidase"/>
    <property type="match status" value="1"/>
</dbReference>
<evidence type="ECO:0000256" key="9">
    <source>
        <dbReference type="PIRSR" id="PIRSR601613-1"/>
    </source>
</evidence>
<feature type="binding site" evidence="9">
    <location>
        <position position="15"/>
    </location>
    <ligand>
        <name>FAD</name>
        <dbReference type="ChEBI" id="CHEBI:57692"/>
    </ligand>
</feature>
<feature type="binding site" evidence="9">
    <location>
        <position position="430"/>
    </location>
    <ligand>
        <name>FAD</name>
        <dbReference type="ChEBI" id="CHEBI:57692"/>
    </ligand>
</feature>
<comment type="function">
    <text evidence="5">Catalyzes the oxidative deamination of primary and some secondary amines such as neurotransmitters, and exogenous amines including the tertiary amine, neurotoxin 1-methyl-4-phenyl-1,2,3,6-tetrahydropyridine (MPTP), with concomitant reduction of oxygen to hydrogen peroxide and participates in the metabolism of neuroactive and vasoactive amines in the central nervous system and peripheral tissues. Preferentially degrades benzylamine and phenylethylamine.</text>
</comment>
<dbReference type="EMBL" id="GFAH01000321">
    <property type="protein sequence ID" value="JAV48068.1"/>
    <property type="molecule type" value="Transcribed_RNA"/>
</dbReference>
<evidence type="ECO:0000256" key="6">
    <source>
        <dbReference type="ARBA" id="ARBA00048448"/>
    </source>
</evidence>
<comment type="cofactor">
    <cofactor evidence="1 10">
        <name>FAD</name>
        <dbReference type="ChEBI" id="CHEBI:57692"/>
    </cofactor>
</comment>
<dbReference type="PANTHER" id="PTHR43563">
    <property type="entry name" value="AMINE OXIDASE"/>
    <property type="match status" value="1"/>
</dbReference>
<feature type="binding site" evidence="9">
    <location>
        <position position="237"/>
    </location>
    <ligand>
        <name>FAD</name>
        <dbReference type="ChEBI" id="CHEBI:57692"/>
    </ligand>
</feature>
<comment type="subcellular location">
    <subcellularLocation>
        <location evidence="2">Mitochondrion outer membrane</location>
        <topology evidence="2">Single-pass type IV membrane protein</topology>
        <orientation evidence="2">Cytoplasmic side</orientation>
    </subcellularLocation>
</comment>
<keyword evidence="10" id="KW-0285">Flavoprotein</keyword>
<evidence type="ECO:0000256" key="10">
    <source>
        <dbReference type="RuleBase" id="RU362067"/>
    </source>
</evidence>
<evidence type="ECO:0000259" key="11">
    <source>
        <dbReference type="Pfam" id="PF01593"/>
    </source>
</evidence>
<keyword evidence="10" id="KW-0274">FAD</keyword>
<keyword evidence="10" id="KW-1133">Transmembrane helix</keyword>
<evidence type="ECO:0000256" key="2">
    <source>
        <dbReference type="ARBA" id="ARBA00004362"/>
    </source>
</evidence>
<evidence type="ECO:0000256" key="8">
    <source>
        <dbReference type="ARBA" id="ARBA00049430"/>
    </source>
</evidence>
<dbReference type="Gene3D" id="1.10.405.10">
    <property type="entry name" value="Guanine Nucleotide Dissociation Inhibitor, domain 1"/>
    <property type="match status" value="1"/>
</dbReference>
<dbReference type="InterPro" id="IPR036188">
    <property type="entry name" value="FAD/NAD-bd_sf"/>
</dbReference>
<dbReference type="InterPro" id="IPR050703">
    <property type="entry name" value="Flavin_MAO"/>
</dbReference>
<dbReference type="Gene3D" id="3.50.50.60">
    <property type="entry name" value="FAD/NAD(P)-binding domain"/>
    <property type="match status" value="1"/>
</dbReference>
<dbReference type="PRINTS" id="PR00757">
    <property type="entry name" value="AMINEOXDASEF"/>
</dbReference>
<evidence type="ECO:0000256" key="3">
    <source>
        <dbReference type="ARBA" id="ARBA00005995"/>
    </source>
</evidence>
<feature type="domain" description="Amine oxidase" evidence="11">
    <location>
        <begin position="14"/>
        <end position="454"/>
    </location>
</feature>
<evidence type="ECO:0000313" key="12">
    <source>
        <dbReference type="EMBL" id="JAV48068.1"/>
    </source>
</evidence>
<accession>A0A1W7RA95</accession>